<evidence type="ECO:0000313" key="2">
    <source>
        <dbReference type="Proteomes" id="UP000235145"/>
    </source>
</evidence>
<dbReference type="EMBL" id="NBSK02000005">
    <property type="protein sequence ID" value="KAJ0207096.1"/>
    <property type="molecule type" value="Genomic_DNA"/>
</dbReference>
<dbReference type="AlphaFoldDB" id="A0A9R1XBZ3"/>
<gene>
    <name evidence="1" type="ORF">LSAT_V11C500280450</name>
</gene>
<protein>
    <submittedName>
        <fullName evidence="1">Uncharacterized protein</fullName>
    </submittedName>
</protein>
<reference evidence="1 2" key="1">
    <citation type="journal article" date="2017" name="Nat. Commun.">
        <title>Genome assembly with in vitro proximity ligation data and whole-genome triplication in lettuce.</title>
        <authorList>
            <person name="Reyes-Chin-Wo S."/>
            <person name="Wang Z."/>
            <person name="Yang X."/>
            <person name="Kozik A."/>
            <person name="Arikit S."/>
            <person name="Song C."/>
            <person name="Xia L."/>
            <person name="Froenicke L."/>
            <person name="Lavelle D.O."/>
            <person name="Truco M.J."/>
            <person name="Xia R."/>
            <person name="Zhu S."/>
            <person name="Xu C."/>
            <person name="Xu H."/>
            <person name="Xu X."/>
            <person name="Cox K."/>
            <person name="Korf I."/>
            <person name="Meyers B.C."/>
            <person name="Michelmore R.W."/>
        </authorList>
    </citation>
    <scope>NUCLEOTIDE SEQUENCE [LARGE SCALE GENOMIC DNA]</scope>
    <source>
        <strain evidence="2">cv. Salinas</strain>
        <tissue evidence="1">Seedlings</tissue>
    </source>
</reference>
<evidence type="ECO:0000313" key="1">
    <source>
        <dbReference type="EMBL" id="KAJ0207096.1"/>
    </source>
</evidence>
<sequence>MGFDNYDSEALLEPDIIMYVDGAPTPPRSPPSTSSSNFSMFQLLSRDKIGDPKSFENIRAYGMNEQLKEMFQEQALHGRFKVLKSHIRCKLQEGGSLSTNVLMMKGYFDRLERLGFRFPQRLFVYVVLDSVSSSNH</sequence>
<proteinExistence type="predicted"/>
<organism evidence="1 2">
    <name type="scientific">Lactuca sativa</name>
    <name type="common">Garden lettuce</name>
    <dbReference type="NCBI Taxonomy" id="4236"/>
    <lineage>
        <taxon>Eukaryota</taxon>
        <taxon>Viridiplantae</taxon>
        <taxon>Streptophyta</taxon>
        <taxon>Embryophyta</taxon>
        <taxon>Tracheophyta</taxon>
        <taxon>Spermatophyta</taxon>
        <taxon>Magnoliopsida</taxon>
        <taxon>eudicotyledons</taxon>
        <taxon>Gunneridae</taxon>
        <taxon>Pentapetalae</taxon>
        <taxon>asterids</taxon>
        <taxon>campanulids</taxon>
        <taxon>Asterales</taxon>
        <taxon>Asteraceae</taxon>
        <taxon>Cichorioideae</taxon>
        <taxon>Cichorieae</taxon>
        <taxon>Lactucinae</taxon>
        <taxon>Lactuca</taxon>
    </lineage>
</organism>
<comment type="caution">
    <text evidence="1">The sequence shown here is derived from an EMBL/GenBank/DDBJ whole genome shotgun (WGS) entry which is preliminary data.</text>
</comment>
<keyword evidence="2" id="KW-1185">Reference proteome</keyword>
<dbReference type="Proteomes" id="UP000235145">
    <property type="component" value="Unassembled WGS sequence"/>
</dbReference>
<accession>A0A9R1XBZ3</accession>
<name>A0A9R1XBZ3_LACSA</name>